<keyword evidence="2" id="KW-0812">Transmembrane</keyword>
<dbReference type="RefSeq" id="WP_425310488.1">
    <property type="nucleotide sequence ID" value="NZ_CP154795.1"/>
</dbReference>
<feature type="transmembrane region" description="Helical" evidence="2">
    <location>
        <begin position="191"/>
        <end position="209"/>
    </location>
</feature>
<sequence length="415" mass="44280">MARQRRALRLMIITLIPLAVWTLGALIIMWPGDVSKHISPNISTYSVEGLTVQSARITQVAEINCDGVPGSASAPGAEQTCGRATVEMLDGPETGQVIEEITLKASDFESGVSVGQKVKLFRIPMEGMPAQYQFSEFERGTPLLFFTLLFVAAVVLVARLRGLMAILGLGWAYFIMVYFMFPALVAGSNPLMVGLVGGSAIMFVVLYAAHGFSARTTTALLGTLFGLFVAAILGWIATEWAHLTGVASEDDMILSTAAPDLQMTSVVLCGIMLAGLGVLNDVTITQASAVWELASTDPDGKRLFSRAMRIGRDHIASTVYTIAFATAGASLGTLLLLSIYQRPLFETLQNEVFSAEIIRTLVGSIGLVAAVPLTTAVGVAVVSASRKSRGEISLKDASRNAPGDELIDRSRFDRN</sequence>
<dbReference type="EMBL" id="CP154795">
    <property type="protein sequence ID" value="XAN09052.1"/>
    <property type="molecule type" value="Genomic_DNA"/>
</dbReference>
<dbReference type="Proteomes" id="UP001442841">
    <property type="component" value="Chromosome"/>
</dbReference>
<feature type="region of interest" description="Disordered" evidence="1">
    <location>
        <begin position="393"/>
        <end position="415"/>
    </location>
</feature>
<proteinExistence type="predicted"/>
<keyword evidence="4" id="KW-1185">Reference proteome</keyword>
<name>A0ABZ3FSJ7_9ACTN</name>
<dbReference type="PANTHER" id="PTHR41771">
    <property type="entry name" value="MEMBRANE PROTEIN-RELATED"/>
    <property type="match status" value="1"/>
</dbReference>
<feature type="transmembrane region" description="Helical" evidence="2">
    <location>
        <begin position="7"/>
        <end position="30"/>
    </location>
</feature>
<evidence type="ECO:0000313" key="4">
    <source>
        <dbReference type="Proteomes" id="UP001442841"/>
    </source>
</evidence>
<feature type="transmembrane region" description="Helical" evidence="2">
    <location>
        <begin position="360"/>
        <end position="382"/>
    </location>
</feature>
<evidence type="ECO:0000256" key="1">
    <source>
        <dbReference type="SAM" id="MobiDB-lite"/>
    </source>
</evidence>
<protein>
    <submittedName>
        <fullName evidence="3">YibE/F family protein</fullName>
    </submittedName>
</protein>
<feature type="transmembrane region" description="Helical" evidence="2">
    <location>
        <begin position="261"/>
        <end position="279"/>
    </location>
</feature>
<evidence type="ECO:0000256" key="2">
    <source>
        <dbReference type="SAM" id="Phobius"/>
    </source>
</evidence>
<organism evidence="3 4">
    <name type="scientific">Ammonicoccus fulvus</name>
    <dbReference type="NCBI Taxonomy" id="3138240"/>
    <lineage>
        <taxon>Bacteria</taxon>
        <taxon>Bacillati</taxon>
        <taxon>Actinomycetota</taxon>
        <taxon>Actinomycetes</taxon>
        <taxon>Propionibacteriales</taxon>
        <taxon>Propionibacteriaceae</taxon>
        <taxon>Ammonicoccus</taxon>
    </lineage>
</organism>
<keyword evidence="2" id="KW-0472">Membrane</keyword>
<feature type="transmembrane region" description="Helical" evidence="2">
    <location>
        <begin position="165"/>
        <end position="185"/>
    </location>
</feature>
<accession>A0ABZ3FSJ7</accession>
<dbReference type="PANTHER" id="PTHR41771:SF1">
    <property type="entry name" value="MEMBRANE PROTEIN"/>
    <property type="match status" value="1"/>
</dbReference>
<feature type="transmembrane region" description="Helical" evidence="2">
    <location>
        <begin position="221"/>
        <end position="241"/>
    </location>
</feature>
<feature type="transmembrane region" description="Helical" evidence="2">
    <location>
        <begin position="315"/>
        <end position="340"/>
    </location>
</feature>
<dbReference type="Pfam" id="PF07907">
    <property type="entry name" value="YibE_F"/>
    <property type="match status" value="1"/>
</dbReference>
<feature type="transmembrane region" description="Helical" evidence="2">
    <location>
        <begin position="140"/>
        <end position="158"/>
    </location>
</feature>
<gene>
    <name evidence="3" type="ORF">AADG42_17610</name>
</gene>
<feature type="compositionally biased region" description="Basic and acidic residues" evidence="1">
    <location>
        <begin position="406"/>
        <end position="415"/>
    </location>
</feature>
<evidence type="ECO:0000313" key="3">
    <source>
        <dbReference type="EMBL" id="XAN09052.1"/>
    </source>
</evidence>
<keyword evidence="2" id="KW-1133">Transmembrane helix</keyword>
<dbReference type="InterPro" id="IPR012507">
    <property type="entry name" value="YibE_F"/>
</dbReference>
<reference evidence="3 4" key="1">
    <citation type="submission" date="2024-04" db="EMBL/GenBank/DDBJ databases">
        <title>Isolation of an actinomycete strain from pig manure.</title>
        <authorList>
            <person name="Gong T."/>
            <person name="Yu Z."/>
            <person name="An M."/>
            <person name="Wei C."/>
            <person name="Yang W."/>
            <person name="Liu L."/>
        </authorList>
    </citation>
    <scope>NUCLEOTIDE SEQUENCE [LARGE SCALE GENOMIC DNA]</scope>
    <source>
        <strain evidence="3 4">ZF39</strain>
    </source>
</reference>